<organism evidence="2 4">
    <name type="scientific">Holdemania massiliensis</name>
    <dbReference type="NCBI Taxonomy" id="1468449"/>
    <lineage>
        <taxon>Bacteria</taxon>
        <taxon>Bacillati</taxon>
        <taxon>Bacillota</taxon>
        <taxon>Erysipelotrichia</taxon>
        <taxon>Erysipelotrichales</taxon>
        <taxon>Erysipelotrichaceae</taxon>
        <taxon>Holdemania</taxon>
    </lineage>
</organism>
<feature type="transmembrane region" description="Helical" evidence="1">
    <location>
        <begin position="87"/>
        <end position="108"/>
    </location>
</feature>
<sequence length="110" mass="11905">MTALLIILVFAVLLGAASLTFQIYQLTELDASCRNLKHPKFWGLFSLSGNNGSGGLLLYLIGRRKYPITMTSAQCQMMTSYKQKAGISLGFIAVSAILLIVLVLSGGFPF</sequence>
<gene>
    <name evidence="3" type="ORF">GKD88_14840</name>
    <name evidence="2" type="ORF">GKE08_15170</name>
</gene>
<keyword evidence="1" id="KW-1133">Transmembrane helix</keyword>
<name>A0A6N7SAM7_9FIRM</name>
<dbReference type="EMBL" id="WKPI01000034">
    <property type="protein sequence ID" value="MSC34400.1"/>
    <property type="molecule type" value="Genomic_DNA"/>
</dbReference>
<evidence type="ECO:0000313" key="4">
    <source>
        <dbReference type="Proteomes" id="UP000433575"/>
    </source>
</evidence>
<keyword evidence="5" id="KW-1185">Reference proteome</keyword>
<dbReference type="RefSeq" id="WP_154240017.1">
    <property type="nucleotide sequence ID" value="NZ_CALJPI010000224.1"/>
</dbReference>
<accession>A0A6N7SAM7</accession>
<keyword evidence="1" id="KW-0812">Transmembrane</keyword>
<evidence type="ECO:0000313" key="2">
    <source>
        <dbReference type="EMBL" id="MSA90670.1"/>
    </source>
</evidence>
<dbReference type="Proteomes" id="UP000480929">
    <property type="component" value="Unassembled WGS sequence"/>
</dbReference>
<proteinExistence type="predicted"/>
<feature type="transmembrane region" description="Helical" evidence="1">
    <location>
        <begin position="42"/>
        <end position="61"/>
    </location>
</feature>
<dbReference type="Proteomes" id="UP000433575">
    <property type="component" value="Unassembled WGS sequence"/>
</dbReference>
<keyword evidence="1" id="KW-0472">Membrane</keyword>
<comment type="caution">
    <text evidence="2">The sequence shown here is derived from an EMBL/GenBank/DDBJ whole genome shotgun (WGS) entry which is preliminary data.</text>
</comment>
<dbReference type="AlphaFoldDB" id="A0A6N7SAM7"/>
<reference evidence="4 5" key="1">
    <citation type="journal article" date="2019" name="Nat. Med.">
        <title>A library of human gut bacterial isolates paired with longitudinal multiomics data enables mechanistic microbiome research.</title>
        <authorList>
            <person name="Poyet M."/>
            <person name="Groussin M."/>
            <person name="Gibbons S.M."/>
            <person name="Avila-Pacheco J."/>
            <person name="Jiang X."/>
            <person name="Kearney S.M."/>
            <person name="Perrotta A.R."/>
            <person name="Berdy B."/>
            <person name="Zhao S."/>
            <person name="Lieberman T.D."/>
            <person name="Swanson P.K."/>
            <person name="Smith M."/>
            <person name="Roesemann S."/>
            <person name="Alexander J.E."/>
            <person name="Rich S.A."/>
            <person name="Livny J."/>
            <person name="Vlamakis H."/>
            <person name="Clish C."/>
            <person name="Bullock K."/>
            <person name="Deik A."/>
            <person name="Scott J."/>
            <person name="Pierce K.A."/>
            <person name="Xavier R.J."/>
            <person name="Alm E.J."/>
        </authorList>
    </citation>
    <scope>NUCLEOTIDE SEQUENCE [LARGE SCALE GENOMIC DNA]</scope>
    <source>
        <strain evidence="2 4">BIOML-A4</strain>
        <strain evidence="3 5">BIOML-A5</strain>
    </source>
</reference>
<protein>
    <submittedName>
        <fullName evidence="2">Uncharacterized protein</fullName>
    </submittedName>
</protein>
<evidence type="ECO:0000256" key="1">
    <source>
        <dbReference type="SAM" id="Phobius"/>
    </source>
</evidence>
<evidence type="ECO:0000313" key="5">
    <source>
        <dbReference type="Proteomes" id="UP000480929"/>
    </source>
</evidence>
<evidence type="ECO:0000313" key="3">
    <source>
        <dbReference type="EMBL" id="MSC34400.1"/>
    </source>
</evidence>
<dbReference type="EMBL" id="WKPJ01000032">
    <property type="protein sequence ID" value="MSA90670.1"/>
    <property type="molecule type" value="Genomic_DNA"/>
</dbReference>